<proteinExistence type="inferred from homology"/>
<evidence type="ECO:0000256" key="2">
    <source>
        <dbReference type="ARBA" id="ARBA00008300"/>
    </source>
</evidence>
<evidence type="ECO:0000256" key="5">
    <source>
        <dbReference type="SAM" id="Phobius"/>
    </source>
</evidence>
<dbReference type="AlphaFoldDB" id="A0AAE8MSC1"/>
<dbReference type="InterPro" id="IPR019363">
    <property type="entry name" value="LDAH"/>
</dbReference>
<evidence type="ECO:0000256" key="4">
    <source>
        <dbReference type="ARBA" id="ARBA00022801"/>
    </source>
</evidence>
<keyword evidence="4" id="KW-0378">Hydrolase</keyword>
<evidence type="ECO:0000313" key="7">
    <source>
        <dbReference type="Proteomes" id="UP001187682"/>
    </source>
</evidence>
<dbReference type="GO" id="GO:0019915">
    <property type="term" value="P:lipid storage"/>
    <property type="evidence" value="ECO:0007669"/>
    <property type="project" value="InterPro"/>
</dbReference>
<name>A0AAE8MSC1_9PEZI</name>
<dbReference type="SUPFAM" id="SSF53474">
    <property type="entry name" value="alpha/beta-Hydrolases"/>
    <property type="match status" value="1"/>
</dbReference>
<gene>
    <name evidence="6" type="ORF">DNG_01730</name>
</gene>
<keyword evidence="5" id="KW-1133">Transmembrane helix</keyword>
<dbReference type="Gene3D" id="3.40.50.1820">
    <property type="entry name" value="alpha/beta hydrolase"/>
    <property type="match status" value="1"/>
</dbReference>
<comment type="caution">
    <text evidence="6">The sequence shown here is derived from an EMBL/GenBank/DDBJ whole genome shotgun (WGS) entry which is preliminary data.</text>
</comment>
<dbReference type="InterPro" id="IPR029058">
    <property type="entry name" value="AB_hydrolase_fold"/>
</dbReference>
<feature type="transmembrane region" description="Helical" evidence="5">
    <location>
        <begin position="183"/>
        <end position="200"/>
    </location>
</feature>
<sequence>MATKHFVFLPATRPSPKTGAHALVYFIPGNPGFVDWYEPFLKSLRAQLDDIQQGVAFDIYGRSLPGFHDDEHAPFTSASPPYNLEDHITISYESLSQRRIPAPDGSAGQPYDFVVVIGHSVGAYIALEIFQRHKLDPSPAPHLKLHHGILLCPTITHIARSQCGRFFTFICQFSFLNDHLHRLLRFLLFFVPYFVLYAWCRFLMRFSPRAAATAAGFLKSRDAIWQTLYMGRDEMTAIADDEWEEDLWEVLKGDEEHRQRVPKFMFLFAKVDHWVSCELRDEFIKRMRGRKKGSTEIVIDGGNFPHAFCTKEVCSMFVSEQVRDWLGKIQNRRVELE</sequence>
<dbReference type="Proteomes" id="UP001187682">
    <property type="component" value="Unassembled WGS sequence"/>
</dbReference>
<dbReference type="PANTHER" id="PTHR13390:SF0">
    <property type="entry name" value="LIPID DROPLET-ASSOCIATED HYDROLASE"/>
    <property type="match status" value="1"/>
</dbReference>
<comment type="subcellular location">
    <subcellularLocation>
        <location evidence="1">Lipid droplet</location>
    </subcellularLocation>
</comment>
<dbReference type="Pfam" id="PF10230">
    <property type="entry name" value="LIDHydrolase"/>
    <property type="match status" value="1"/>
</dbReference>
<comment type="similarity">
    <text evidence="2">Belongs to the AB hydrolase superfamily. LDAH family.</text>
</comment>
<evidence type="ECO:0000313" key="6">
    <source>
        <dbReference type="EMBL" id="SPN98686.1"/>
    </source>
</evidence>
<evidence type="ECO:0000256" key="3">
    <source>
        <dbReference type="ARBA" id="ARBA00022677"/>
    </source>
</evidence>
<keyword evidence="3" id="KW-0551">Lipid droplet</keyword>
<keyword evidence="5" id="KW-0812">Transmembrane</keyword>
<dbReference type="PANTHER" id="PTHR13390">
    <property type="entry name" value="LIPASE"/>
    <property type="match status" value="1"/>
</dbReference>
<evidence type="ECO:0008006" key="8">
    <source>
        <dbReference type="Google" id="ProtNLM"/>
    </source>
</evidence>
<dbReference type="GO" id="GO:0005811">
    <property type="term" value="C:lipid droplet"/>
    <property type="evidence" value="ECO:0007669"/>
    <property type="project" value="UniProtKB-SubCell"/>
</dbReference>
<reference evidence="6" key="1">
    <citation type="submission" date="2018-03" db="EMBL/GenBank/DDBJ databases">
        <authorList>
            <person name="Guldener U."/>
        </authorList>
    </citation>
    <scope>NUCLEOTIDE SEQUENCE</scope>
</reference>
<evidence type="ECO:0000256" key="1">
    <source>
        <dbReference type="ARBA" id="ARBA00004502"/>
    </source>
</evidence>
<keyword evidence="5" id="KW-0472">Membrane</keyword>
<keyword evidence="7" id="KW-1185">Reference proteome</keyword>
<accession>A0AAE8MSC1</accession>
<dbReference type="EMBL" id="ONZQ02000002">
    <property type="protein sequence ID" value="SPN98686.1"/>
    <property type="molecule type" value="Genomic_DNA"/>
</dbReference>
<dbReference type="GO" id="GO:0016298">
    <property type="term" value="F:lipase activity"/>
    <property type="evidence" value="ECO:0007669"/>
    <property type="project" value="InterPro"/>
</dbReference>
<protein>
    <recommendedName>
        <fullName evidence="8">Lipid droplet-associated hydrolase</fullName>
    </recommendedName>
</protein>
<organism evidence="6 7">
    <name type="scientific">Cephalotrichum gorgonifer</name>
    <dbReference type="NCBI Taxonomy" id="2041049"/>
    <lineage>
        <taxon>Eukaryota</taxon>
        <taxon>Fungi</taxon>
        <taxon>Dikarya</taxon>
        <taxon>Ascomycota</taxon>
        <taxon>Pezizomycotina</taxon>
        <taxon>Sordariomycetes</taxon>
        <taxon>Hypocreomycetidae</taxon>
        <taxon>Microascales</taxon>
        <taxon>Microascaceae</taxon>
        <taxon>Cephalotrichum</taxon>
    </lineage>
</organism>